<dbReference type="HOGENOM" id="CLU_171166_0_0_0"/>
<feature type="domain" description="MrpA C-terminal/MbhE" evidence="2">
    <location>
        <begin position="29"/>
        <end position="85"/>
    </location>
</feature>
<keyword evidence="1" id="KW-1133">Transmembrane helix</keyword>
<name>G7V5M9_THELD</name>
<evidence type="ECO:0000259" key="2">
    <source>
        <dbReference type="Pfam" id="PF20501"/>
    </source>
</evidence>
<sequence length="90" mass="10010">MKKHVLFLMALVIMVGTLWGGLSRIHQFGDPVIAPMDDYYLYNAQAERSVNNIVTSIVFDYRGFDTLGEAAVLFTAVCSVLVVFRKGGHN</sequence>
<evidence type="ECO:0000256" key="1">
    <source>
        <dbReference type="SAM" id="Phobius"/>
    </source>
</evidence>
<gene>
    <name evidence="3" type="ordered locus">Tlie_1208</name>
</gene>
<accession>G7V5M9</accession>
<dbReference type="eggNOG" id="COG2111">
    <property type="taxonomic scope" value="Bacteria"/>
</dbReference>
<keyword evidence="1" id="KW-0472">Membrane</keyword>
<evidence type="ECO:0000313" key="3">
    <source>
        <dbReference type="EMBL" id="AER66939.1"/>
    </source>
</evidence>
<dbReference type="EMBL" id="CP003096">
    <property type="protein sequence ID" value="AER66939.1"/>
    <property type="molecule type" value="Genomic_DNA"/>
</dbReference>
<dbReference type="InterPro" id="IPR046806">
    <property type="entry name" value="MrpA_C/MbhE"/>
</dbReference>
<dbReference type="STRING" id="580340.Tlie_1208"/>
<feature type="transmembrane region" description="Helical" evidence="1">
    <location>
        <begin position="66"/>
        <end position="84"/>
    </location>
</feature>
<dbReference type="OrthoDB" id="9798859at2"/>
<proteinExistence type="predicted"/>
<dbReference type="KEGG" id="tli:Tlie_1208"/>
<reference evidence="3 4" key="2">
    <citation type="journal article" date="2012" name="Stand. Genomic Sci.">
        <title>Genome sequence of the moderately thermophilic, amino-acid-degrading and sulfur-reducing bacterium Thermovirga lienii type strain (Cas60314(T)).</title>
        <authorList>
            <person name="Goker M."/>
            <person name="Saunders E."/>
            <person name="Lapidus A."/>
            <person name="Nolan M."/>
            <person name="Lucas S."/>
            <person name="Hammon N."/>
            <person name="Deshpande S."/>
            <person name="Cheng J.F."/>
            <person name="Han C."/>
            <person name="Tapia R."/>
            <person name="Goodwin L.A."/>
            <person name="Pitluck S."/>
            <person name="Liolios K."/>
            <person name="Mavromatis K."/>
            <person name="Pagani I."/>
            <person name="Ivanova N."/>
            <person name="Mikhailova N."/>
            <person name="Pati A."/>
            <person name="Chen A."/>
            <person name="Palaniappan K."/>
            <person name="Land M."/>
            <person name="Chang Y.J."/>
            <person name="Jeffries C.D."/>
            <person name="Brambilla E.M."/>
            <person name="Rohde M."/>
            <person name="Spring S."/>
            <person name="Detter J.C."/>
            <person name="Woyke T."/>
            <person name="Bristow J."/>
            <person name="Eisen J.A."/>
            <person name="Markowitz V."/>
            <person name="Hugenholtz P."/>
            <person name="Kyrpides N.C."/>
            <person name="Klenk H.P."/>
        </authorList>
    </citation>
    <scope>NUCLEOTIDE SEQUENCE [LARGE SCALE GENOMIC DNA]</scope>
    <source>
        <strain evidence="4">ATCC BAA-1197 / DSM 17291 / Cas60314</strain>
    </source>
</reference>
<dbReference type="Pfam" id="PF20501">
    <property type="entry name" value="MbhE"/>
    <property type="match status" value="1"/>
</dbReference>
<reference evidence="4" key="1">
    <citation type="submission" date="2011-10" db="EMBL/GenBank/DDBJ databases">
        <title>The complete genome of chromosome of Thermovirga lienii DSM 17291.</title>
        <authorList>
            <consortium name="US DOE Joint Genome Institute (JGI-PGF)"/>
            <person name="Lucas S."/>
            <person name="Copeland A."/>
            <person name="Lapidus A."/>
            <person name="Glavina del Rio T."/>
            <person name="Dalin E."/>
            <person name="Tice H."/>
            <person name="Bruce D."/>
            <person name="Goodwin L."/>
            <person name="Pitluck S."/>
            <person name="Peters L."/>
            <person name="Mikhailova N."/>
            <person name="Saunders E."/>
            <person name="Kyrpides N."/>
            <person name="Mavromatis K."/>
            <person name="Ivanova N."/>
            <person name="Last F.I."/>
            <person name="Brettin T."/>
            <person name="Detter J.C."/>
            <person name="Han C."/>
            <person name="Larimer F."/>
            <person name="Land M."/>
            <person name="Hauser L."/>
            <person name="Markowitz V."/>
            <person name="Cheng J.-F."/>
            <person name="Hugenholtz P."/>
            <person name="Woyke T."/>
            <person name="Wu D."/>
            <person name="Spring S."/>
            <person name="Schroeder M."/>
            <person name="Brambilla E.-M."/>
            <person name="Klenk H.-P."/>
            <person name="Eisen J.A."/>
        </authorList>
    </citation>
    <scope>NUCLEOTIDE SEQUENCE [LARGE SCALE GENOMIC DNA]</scope>
    <source>
        <strain evidence="4">ATCC BAA-1197 / DSM 17291 / Cas60314</strain>
    </source>
</reference>
<evidence type="ECO:0000313" key="4">
    <source>
        <dbReference type="Proteomes" id="UP000005868"/>
    </source>
</evidence>
<keyword evidence="1" id="KW-0812">Transmembrane</keyword>
<organism evidence="3 4">
    <name type="scientific">Thermovirga lienii (strain ATCC BAA-1197 / DSM 17291 / Cas60314)</name>
    <dbReference type="NCBI Taxonomy" id="580340"/>
    <lineage>
        <taxon>Bacteria</taxon>
        <taxon>Thermotogati</taxon>
        <taxon>Synergistota</taxon>
        <taxon>Synergistia</taxon>
        <taxon>Synergistales</taxon>
        <taxon>Thermovirgaceae</taxon>
        <taxon>Thermovirga</taxon>
    </lineage>
</organism>
<keyword evidence="4" id="KW-1185">Reference proteome</keyword>
<protein>
    <submittedName>
        <fullName evidence="3">Putative multicomponent Na+-H+ antiporter subunit A</fullName>
    </submittedName>
</protein>
<dbReference type="AlphaFoldDB" id="G7V5M9"/>
<dbReference type="Proteomes" id="UP000005868">
    <property type="component" value="Chromosome"/>
</dbReference>